<comment type="caution">
    <text evidence="8">Lacks conserved residue(s) required for the propagation of feature annotation.</text>
</comment>
<evidence type="ECO:0000256" key="10">
    <source>
        <dbReference type="RuleBase" id="RU000577"/>
    </source>
</evidence>
<dbReference type="SMART" id="SM00760">
    <property type="entry name" value="Bac_DnaA_C"/>
    <property type="match status" value="1"/>
</dbReference>
<dbReference type="Gene3D" id="3.40.50.300">
    <property type="entry name" value="P-loop containing nucleotide triphosphate hydrolases"/>
    <property type="match status" value="1"/>
</dbReference>
<evidence type="ECO:0000313" key="15">
    <source>
        <dbReference type="Proteomes" id="UP000320948"/>
    </source>
</evidence>
<evidence type="ECO:0000256" key="1">
    <source>
        <dbReference type="ARBA" id="ARBA00006583"/>
    </source>
</evidence>
<reference evidence="14 15" key="1">
    <citation type="journal article" date="2017" name="Nat. Commun.">
        <title>In situ click chemistry generation of cyclooxygenase-2 inhibitors.</title>
        <authorList>
            <person name="Bhardwaj A."/>
            <person name="Kaur J."/>
            <person name="Wuest M."/>
            <person name="Wuest F."/>
        </authorList>
    </citation>
    <scope>NUCLEOTIDE SEQUENCE [LARGE SCALE GENOMIC DNA]</scope>
    <source>
        <strain evidence="14">S2_018_000_R2_106</strain>
    </source>
</reference>
<comment type="caution">
    <text evidence="14">The sequence shown here is derived from an EMBL/GenBank/DDBJ whole genome shotgun (WGS) entry which is preliminary data.</text>
</comment>
<dbReference type="GO" id="GO:0005524">
    <property type="term" value="F:ATP binding"/>
    <property type="evidence" value="ECO:0007669"/>
    <property type="project" value="UniProtKB-UniRule"/>
</dbReference>
<feature type="domain" description="Chromosomal replication initiator DnaA C-terminal" evidence="13">
    <location>
        <begin position="403"/>
        <end position="472"/>
    </location>
</feature>
<dbReference type="Gene3D" id="1.10.8.60">
    <property type="match status" value="1"/>
</dbReference>
<dbReference type="GO" id="GO:0008289">
    <property type="term" value="F:lipid binding"/>
    <property type="evidence" value="ECO:0007669"/>
    <property type="project" value="UniProtKB-KW"/>
</dbReference>
<comment type="similarity">
    <text evidence="1 8 11">Belongs to the DnaA family.</text>
</comment>
<evidence type="ECO:0000259" key="12">
    <source>
        <dbReference type="SMART" id="SM00382"/>
    </source>
</evidence>
<evidence type="ECO:0000256" key="11">
    <source>
        <dbReference type="RuleBase" id="RU004227"/>
    </source>
</evidence>
<comment type="subcellular location">
    <subcellularLocation>
        <location evidence="8">Cytoplasm</location>
    </subcellularLocation>
</comment>
<dbReference type="Pfam" id="PF08299">
    <property type="entry name" value="Bac_DnaA_C"/>
    <property type="match status" value="1"/>
</dbReference>
<comment type="function">
    <text evidence="8 10">Plays an essential role in the initiation and regulation of chromosomal replication. ATP-DnaA binds to the origin of replication (oriC) to initiate formation of the DNA replication initiation complex once per cell cycle. Binds the DnaA box (a 9 base pair repeat at the origin) and separates the double-stranded (ds)DNA. Forms a right-handed helical filament on oriC DNA; dsDNA binds to the exterior of the filament while single-stranded (ss)DNA is stabiized in the filament's interior. The ATP-DnaA-oriC complex binds and stabilizes one strand of the AT-rich DNA unwinding element (DUE), permitting loading of DNA polymerase. After initiation quickly degrades to an ADP-DnaA complex that is not apt for DNA replication. Binds acidic phospholipids.</text>
</comment>
<dbReference type="InterPro" id="IPR038454">
    <property type="entry name" value="DnaA_N_sf"/>
</dbReference>
<organism evidence="14 15">
    <name type="scientific">Blastochloris viridis</name>
    <name type="common">Rhodopseudomonas viridis</name>
    <dbReference type="NCBI Taxonomy" id="1079"/>
    <lineage>
        <taxon>Bacteria</taxon>
        <taxon>Pseudomonadati</taxon>
        <taxon>Pseudomonadota</taxon>
        <taxon>Alphaproteobacteria</taxon>
        <taxon>Hyphomicrobiales</taxon>
        <taxon>Blastochloridaceae</taxon>
        <taxon>Blastochloris</taxon>
    </lineage>
</organism>
<comment type="subunit">
    <text evidence="8">Oligomerizes as a right-handed, spiral filament on DNA at oriC.</text>
</comment>
<gene>
    <name evidence="8 14" type="primary">dnaA</name>
    <name evidence="14" type="ORF">DI628_05375</name>
</gene>
<dbReference type="Gene3D" id="1.10.1750.10">
    <property type="match status" value="1"/>
</dbReference>
<evidence type="ECO:0000256" key="5">
    <source>
        <dbReference type="ARBA" id="ARBA00022840"/>
    </source>
</evidence>
<evidence type="ECO:0000256" key="2">
    <source>
        <dbReference type="ARBA" id="ARBA00022490"/>
    </source>
</evidence>
<dbReference type="SMART" id="SM00382">
    <property type="entry name" value="AAA"/>
    <property type="match status" value="1"/>
</dbReference>
<feature type="binding site" evidence="8">
    <location>
        <position position="203"/>
    </location>
    <ligand>
        <name>ATP</name>
        <dbReference type="ChEBI" id="CHEBI:30616"/>
    </ligand>
</feature>
<dbReference type="PRINTS" id="PR00051">
    <property type="entry name" value="DNAA"/>
</dbReference>
<dbReference type="EMBL" id="VAFM01000001">
    <property type="protein sequence ID" value="TKW62050.1"/>
    <property type="molecule type" value="Genomic_DNA"/>
</dbReference>
<dbReference type="GO" id="GO:0006275">
    <property type="term" value="P:regulation of DNA replication"/>
    <property type="evidence" value="ECO:0007669"/>
    <property type="project" value="UniProtKB-UniRule"/>
</dbReference>
<dbReference type="Gene3D" id="3.30.300.180">
    <property type="match status" value="1"/>
</dbReference>
<dbReference type="CDD" id="cd06571">
    <property type="entry name" value="Bac_DnaA_C"/>
    <property type="match status" value="1"/>
</dbReference>
<dbReference type="PANTHER" id="PTHR30050">
    <property type="entry name" value="CHROMOSOMAL REPLICATION INITIATOR PROTEIN DNAA"/>
    <property type="match status" value="1"/>
</dbReference>
<name>A0A6N4R786_BLAVI</name>
<evidence type="ECO:0000313" key="14">
    <source>
        <dbReference type="EMBL" id="TKW62050.1"/>
    </source>
</evidence>
<dbReference type="PANTHER" id="PTHR30050:SF2">
    <property type="entry name" value="CHROMOSOMAL REPLICATION INITIATOR PROTEIN DNAA"/>
    <property type="match status" value="1"/>
</dbReference>
<evidence type="ECO:0000256" key="7">
    <source>
        <dbReference type="ARBA" id="ARBA00023125"/>
    </source>
</evidence>
<keyword evidence="5 8" id="KW-0067">ATP-binding</keyword>
<proteinExistence type="inferred from homology"/>
<keyword evidence="3 8" id="KW-0235">DNA replication</keyword>
<keyword evidence="2 8" id="KW-0963">Cytoplasm</keyword>
<evidence type="ECO:0000256" key="9">
    <source>
        <dbReference type="NCBIfam" id="TIGR00362"/>
    </source>
</evidence>
<dbReference type="GO" id="GO:0006270">
    <property type="term" value="P:DNA replication initiation"/>
    <property type="evidence" value="ECO:0007669"/>
    <property type="project" value="UniProtKB-UniRule"/>
</dbReference>
<evidence type="ECO:0000256" key="4">
    <source>
        <dbReference type="ARBA" id="ARBA00022741"/>
    </source>
</evidence>
<dbReference type="InterPro" id="IPR027417">
    <property type="entry name" value="P-loop_NTPase"/>
</dbReference>
<keyword evidence="7 8" id="KW-0238">DNA-binding</keyword>
<keyword evidence="4 8" id="KW-0547">Nucleotide-binding</keyword>
<dbReference type="FunFam" id="3.40.50.300:FF:000668">
    <property type="entry name" value="Chromosomal replication initiator protein DnaA"/>
    <property type="match status" value="1"/>
</dbReference>
<dbReference type="InterPro" id="IPR020591">
    <property type="entry name" value="Chromosome_initiator_DnaA-like"/>
</dbReference>
<dbReference type="Proteomes" id="UP000320948">
    <property type="component" value="Unassembled WGS sequence"/>
</dbReference>
<dbReference type="HAMAP" id="MF_00377">
    <property type="entry name" value="DnaA_bact"/>
    <property type="match status" value="1"/>
</dbReference>
<dbReference type="Pfam" id="PF00308">
    <property type="entry name" value="Bac_DnaA"/>
    <property type="match status" value="1"/>
</dbReference>
<dbReference type="Pfam" id="PF11638">
    <property type="entry name" value="DnaA_N"/>
    <property type="match status" value="1"/>
</dbReference>
<dbReference type="InterPro" id="IPR001957">
    <property type="entry name" value="Chromosome_initiator_DnaA"/>
</dbReference>
<feature type="binding site" evidence="8">
    <location>
        <position position="206"/>
    </location>
    <ligand>
        <name>ATP</name>
        <dbReference type="ChEBI" id="CHEBI:30616"/>
    </ligand>
</feature>
<dbReference type="InterPro" id="IPR010921">
    <property type="entry name" value="Trp_repressor/repl_initiator"/>
</dbReference>
<dbReference type="SUPFAM" id="SSF48295">
    <property type="entry name" value="TrpR-like"/>
    <property type="match status" value="1"/>
</dbReference>
<feature type="region of interest" description="Domain IV, binds dsDNA" evidence="8">
    <location>
        <begin position="376"/>
        <end position="496"/>
    </location>
</feature>
<dbReference type="InterPro" id="IPR013317">
    <property type="entry name" value="DnaA_dom"/>
</dbReference>
<dbReference type="InterPro" id="IPR013159">
    <property type="entry name" value="DnaA_C"/>
</dbReference>
<dbReference type="InterPro" id="IPR018312">
    <property type="entry name" value="Chromosome_initiator_DnaA_CS"/>
</dbReference>
<feature type="domain" description="AAA+ ATPase" evidence="12">
    <location>
        <begin position="192"/>
        <end position="378"/>
    </location>
</feature>
<protein>
    <recommendedName>
        <fullName evidence="8 9">Chromosomal replication initiator protein DnaA</fullName>
    </recommendedName>
</protein>
<feature type="binding site" evidence="8">
    <location>
        <position position="205"/>
    </location>
    <ligand>
        <name>ATP</name>
        <dbReference type="ChEBI" id="CHEBI:30616"/>
    </ligand>
</feature>
<dbReference type="GO" id="GO:0005737">
    <property type="term" value="C:cytoplasm"/>
    <property type="evidence" value="ECO:0007669"/>
    <property type="project" value="UniProtKB-SubCell"/>
</dbReference>
<dbReference type="InterPro" id="IPR024633">
    <property type="entry name" value="DnaA_N_dom"/>
</dbReference>
<dbReference type="GO" id="GO:0003688">
    <property type="term" value="F:DNA replication origin binding"/>
    <property type="evidence" value="ECO:0007669"/>
    <property type="project" value="UniProtKB-UniRule"/>
</dbReference>
<dbReference type="CDD" id="cd00009">
    <property type="entry name" value="AAA"/>
    <property type="match status" value="1"/>
</dbReference>
<dbReference type="PROSITE" id="PS01008">
    <property type="entry name" value="DNAA"/>
    <property type="match status" value="1"/>
</dbReference>
<evidence type="ECO:0000256" key="3">
    <source>
        <dbReference type="ARBA" id="ARBA00022705"/>
    </source>
</evidence>
<feature type="binding site" evidence="8">
    <location>
        <position position="207"/>
    </location>
    <ligand>
        <name>ATP</name>
        <dbReference type="ChEBI" id="CHEBI:30616"/>
    </ligand>
</feature>
<evidence type="ECO:0000259" key="13">
    <source>
        <dbReference type="SMART" id="SM00760"/>
    </source>
</evidence>
<keyword evidence="6 8" id="KW-0446">Lipid-binding</keyword>
<accession>A0A6N4R786</accession>
<feature type="region of interest" description="Domain I, interacts with DnaA modulators" evidence="8">
    <location>
        <begin position="1"/>
        <end position="119"/>
    </location>
</feature>
<dbReference type="AlphaFoldDB" id="A0A6N4R786"/>
<dbReference type="NCBIfam" id="TIGR00362">
    <property type="entry name" value="DnaA"/>
    <property type="match status" value="1"/>
</dbReference>
<sequence>MTFSLPVVASAPTANVSAPVLGGASAEGAANSLAAAWAAVQPQLEKVFGSADYAAWLAPLKVASVSGNQLVLAAPTAFIAQWVENHYMPHLQAMLETELQTSVMLKLHVAPHFVQPAVAPAKPALAGGPALLPESVTPTQVSETAEAQPEWMQGLKLDSRYTFDLFVTGKSNQFAFAAAQGVAKAVQDGKPAFNPFFLHGGVGLGKTHLMHAIGHAVAESKPNVNILYLSSEQFLYKFIRALKNKDTLGFKEAFRNVDILMIDDIQFIAGKDSTQEEFFHTFNTLVQDGKQIVLTADRSPHELANIEDRLKSRLGSGLTVEVHAPEEETRLAILQAKAESLNFEMPTSVLQLLATHIASNVRELEGALNRIVAYARLTGEPMTPDMAREQLRDLFRVYNRVITIDDIQQKVAAQFNIRVADMHSPRRAREVARPRQVAMYLAKQLTSRSYPDIGRAFGGRDHTTVIHACETITALLPRDAQLAEQVDMVTRTLQGR</sequence>
<evidence type="ECO:0000256" key="6">
    <source>
        <dbReference type="ARBA" id="ARBA00023121"/>
    </source>
</evidence>
<dbReference type="SUPFAM" id="SSF52540">
    <property type="entry name" value="P-loop containing nucleoside triphosphate hydrolases"/>
    <property type="match status" value="1"/>
</dbReference>
<comment type="domain">
    <text evidence="8">Domain I is involved in oligomerization and binding regulators, domain II is flexibile and of varying length in different bacteria, domain III forms the AAA+ region, while domain IV binds dsDNA.</text>
</comment>
<evidence type="ECO:0000256" key="8">
    <source>
        <dbReference type="HAMAP-Rule" id="MF_00377"/>
    </source>
</evidence>
<dbReference type="GO" id="GO:0005886">
    <property type="term" value="C:plasma membrane"/>
    <property type="evidence" value="ECO:0007669"/>
    <property type="project" value="TreeGrafter"/>
</dbReference>
<dbReference type="InterPro" id="IPR003593">
    <property type="entry name" value="AAA+_ATPase"/>
</dbReference>